<evidence type="ECO:0000256" key="2">
    <source>
        <dbReference type="SAM" id="SignalP"/>
    </source>
</evidence>
<dbReference type="GO" id="GO:0003676">
    <property type="term" value="F:nucleic acid binding"/>
    <property type="evidence" value="ECO:0007669"/>
    <property type="project" value="InterPro"/>
</dbReference>
<keyword evidence="2" id="KW-0732">Signal</keyword>
<feature type="compositionally biased region" description="Basic and acidic residues" evidence="1">
    <location>
        <begin position="27"/>
        <end position="58"/>
    </location>
</feature>
<dbReference type="InterPro" id="IPR036397">
    <property type="entry name" value="RNaseH_sf"/>
</dbReference>
<organism evidence="3">
    <name type="scientific">Amphimedon queenslandica</name>
    <name type="common">Sponge</name>
    <dbReference type="NCBI Taxonomy" id="400682"/>
    <lineage>
        <taxon>Eukaryota</taxon>
        <taxon>Metazoa</taxon>
        <taxon>Porifera</taxon>
        <taxon>Demospongiae</taxon>
        <taxon>Heteroscleromorpha</taxon>
        <taxon>Haplosclerida</taxon>
        <taxon>Niphatidae</taxon>
        <taxon>Amphimedon</taxon>
    </lineage>
</organism>
<dbReference type="GO" id="GO:0030014">
    <property type="term" value="C:CCR4-NOT complex"/>
    <property type="evidence" value="ECO:0007669"/>
    <property type="project" value="InterPro"/>
</dbReference>
<dbReference type="EnsemblMetazoa" id="Aqu2.1.41250_001">
    <property type="protein sequence ID" value="Aqu2.1.41250_001"/>
    <property type="gene ID" value="Aqu2.1.41250"/>
</dbReference>
<sequence length="347" mass="38936">MKVFLSLAALMLVLGMVHSQLPDKETEFDGLDNAERPPWENEVEAKENEVGAKEHEEMQLEDTDMQDINKEVSEEGDNVNAENVVVHLTRGKKLILVIDPDNYYNGASGAGTTYTRWGKASCRRGAQLVYSGQVGGGFYNQPGNGAKYMCMPHDPAYLSTVPPVSASYIYGSEYESSNRIFARTTHDFAVPCAVCRAVRRTTTITIPAKPTCPRGWTREYFGYMMSSYYGHAQQVHPVCVDVNPDIVAEVWAKNMEEEFARIRQIVQEYPYISMKGEKPPGPSTFQFNFKFSLNEDMYAQDSIDMLHDAGLLFKKHEEEGIAVMDFAELLISSGLVLCEDVVWIAFA</sequence>
<dbReference type="GO" id="GO:0004535">
    <property type="term" value="F:poly(A)-specific ribonuclease activity"/>
    <property type="evidence" value="ECO:0007669"/>
    <property type="project" value="InterPro"/>
</dbReference>
<dbReference type="STRING" id="400682.A0A1X7VN39"/>
<evidence type="ECO:0000313" key="3">
    <source>
        <dbReference type="EnsemblMetazoa" id="Aqu2.1.41250_001"/>
    </source>
</evidence>
<dbReference type="PANTHER" id="PTHR10797">
    <property type="entry name" value="CCR4-NOT TRANSCRIPTION COMPLEX SUBUNIT"/>
    <property type="match status" value="1"/>
</dbReference>
<name>A0A1X7VN39_AMPQE</name>
<proteinExistence type="predicted"/>
<dbReference type="Gene3D" id="3.30.420.10">
    <property type="entry name" value="Ribonuclease H-like superfamily/Ribonuclease H"/>
    <property type="match status" value="1"/>
</dbReference>
<feature type="chain" id="PRO_5012982376" evidence="2">
    <location>
        <begin position="20"/>
        <end position="347"/>
    </location>
</feature>
<protein>
    <submittedName>
        <fullName evidence="3">Uncharacterized protein</fullName>
    </submittedName>
</protein>
<feature type="region of interest" description="Disordered" evidence="1">
    <location>
        <begin position="27"/>
        <end position="60"/>
    </location>
</feature>
<dbReference type="InterPro" id="IPR039637">
    <property type="entry name" value="CNOT7/CNOT8/Pop2"/>
</dbReference>
<feature type="signal peptide" evidence="2">
    <location>
        <begin position="1"/>
        <end position="19"/>
    </location>
</feature>
<evidence type="ECO:0000256" key="1">
    <source>
        <dbReference type="SAM" id="MobiDB-lite"/>
    </source>
</evidence>
<dbReference type="AlphaFoldDB" id="A0A1X7VN39"/>
<dbReference type="InParanoid" id="A0A1X7VN39"/>
<dbReference type="OrthoDB" id="6086925at2759"/>
<accession>A0A1X7VN39</accession>
<dbReference type="InterPro" id="IPR012337">
    <property type="entry name" value="RNaseH-like_sf"/>
</dbReference>
<reference evidence="3" key="1">
    <citation type="submission" date="2017-05" db="UniProtKB">
        <authorList>
            <consortium name="EnsemblMetazoa"/>
        </authorList>
    </citation>
    <scope>IDENTIFICATION</scope>
</reference>
<dbReference type="SUPFAM" id="SSF53098">
    <property type="entry name" value="Ribonuclease H-like"/>
    <property type="match status" value="1"/>
</dbReference>